<proteinExistence type="inferred from homology"/>
<evidence type="ECO:0000313" key="4">
    <source>
        <dbReference type="Proteomes" id="UP000070620"/>
    </source>
</evidence>
<evidence type="ECO:0000256" key="2">
    <source>
        <dbReference type="ARBA" id="ARBA00023002"/>
    </source>
</evidence>
<protein>
    <submittedName>
        <fullName evidence="3">Short-chain dehydrogenase</fullName>
    </submittedName>
</protein>
<dbReference type="EMBL" id="LRQV01000088">
    <property type="protein sequence ID" value="KXK59986.1"/>
    <property type="molecule type" value="Genomic_DNA"/>
</dbReference>
<dbReference type="PANTHER" id="PTHR43639:SF1">
    <property type="entry name" value="SHORT-CHAIN DEHYDROGENASE_REDUCTASE FAMILY PROTEIN"/>
    <property type="match status" value="1"/>
</dbReference>
<dbReference type="PRINTS" id="PR00080">
    <property type="entry name" value="SDRFAMILY"/>
</dbReference>
<dbReference type="PANTHER" id="PTHR43639">
    <property type="entry name" value="OXIDOREDUCTASE, SHORT-CHAIN DEHYDROGENASE/REDUCTASE FAMILY (AFU_ORTHOLOGUE AFUA_5G02870)"/>
    <property type="match status" value="1"/>
</dbReference>
<dbReference type="SUPFAM" id="SSF51735">
    <property type="entry name" value="NAD(P)-binding Rossmann-fold domains"/>
    <property type="match status" value="1"/>
</dbReference>
<dbReference type="PRINTS" id="PR00081">
    <property type="entry name" value="GDHRDH"/>
</dbReference>
<gene>
    <name evidence="3" type="ORF">AWW66_21195</name>
</gene>
<comment type="caution">
    <text evidence="3">The sequence shown here is derived from an EMBL/GenBank/DDBJ whole genome shotgun (WGS) entry which is preliminary data.</text>
</comment>
<evidence type="ECO:0000313" key="3">
    <source>
        <dbReference type="EMBL" id="KXK59986.1"/>
    </source>
</evidence>
<dbReference type="InterPro" id="IPR036291">
    <property type="entry name" value="NAD(P)-bd_dom_sf"/>
</dbReference>
<dbReference type="FunFam" id="3.40.50.720:FF:000084">
    <property type="entry name" value="Short-chain dehydrogenase reductase"/>
    <property type="match status" value="1"/>
</dbReference>
<comment type="similarity">
    <text evidence="1">Belongs to the short-chain dehydrogenases/reductases (SDR) family.</text>
</comment>
<evidence type="ECO:0000256" key="1">
    <source>
        <dbReference type="ARBA" id="ARBA00006484"/>
    </source>
</evidence>
<dbReference type="Pfam" id="PF13561">
    <property type="entry name" value="adh_short_C2"/>
    <property type="match status" value="1"/>
</dbReference>
<accession>A0A136PP11</accession>
<keyword evidence="2" id="KW-0560">Oxidoreductase</keyword>
<name>A0A136PP11_9ACTN</name>
<keyword evidence="4" id="KW-1185">Reference proteome</keyword>
<dbReference type="GO" id="GO:0016491">
    <property type="term" value="F:oxidoreductase activity"/>
    <property type="evidence" value="ECO:0007669"/>
    <property type="project" value="UniProtKB-KW"/>
</dbReference>
<dbReference type="OrthoDB" id="154414at2"/>
<dbReference type="RefSeq" id="WP_067369288.1">
    <property type="nucleotide sequence ID" value="NZ_JBIUBN010000012.1"/>
</dbReference>
<organism evidence="3 4">
    <name type="scientific">Micromonospora rosaria</name>
    <dbReference type="NCBI Taxonomy" id="47874"/>
    <lineage>
        <taxon>Bacteria</taxon>
        <taxon>Bacillati</taxon>
        <taxon>Actinomycetota</taxon>
        <taxon>Actinomycetes</taxon>
        <taxon>Micromonosporales</taxon>
        <taxon>Micromonosporaceae</taxon>
        <taxon>Micromonospora</taxon>
    </lineage>
</organism>
<dbReference type="InterPro" id="IPR002347">
    <property type="entry name" value="SDR_fam"/>
</dbReference>
<dbReference type="AlphaFoldDB" id="A0A136PP11"/>
<reference evidence="3 4" key="1">
    <citation type="submission" date="2016-01" db="EMBL/GenBank/DDBJ databases">
        <title>Whole genome sequence and analysis of Micromonospora rosaria DSM 803, which can produce antibacterial substance rosamicin.</title>
        <authorList>
            <person name="Yang H."/>
            <person name="He X."/>
            <person name="Zhu D."/>
        </authorList>
    </citation>
    <scope>NUCLEOTIDE SEQUENCE [LARGE SCALE GENOMIC DNA]</scope>
    <source>
        <strain evidence="3 4">DSM 803</strain>
    </source>
</reference>
<sequence>MRVGIVVGASSGIGQSAAIQLAARGAGVILTYRGNEAGARDTVAAIEKDGGTAVALRLDVGRSETFPAFREQVVAALHDTWRRDTVDHLVNNAGFGGMARFEDTTEELFDRFSRVLLKGPYFLTQALLPLIADGGAVVNVSSSSALPTGLVEAGYSAYATMKGGLNVLTRCLAKELAVRGVRVNAVAPGPTRTRLADASGVVGFEAYPDVIPALAARTALGRLGEPDDVGTLIAALAGDEGRWITGQVIEVSGGYDL</sequence>
<dbReference type="Gene3D" id="3.40.50.720">
    <property type="entry name" value="NAD(P)-binding Rossmann-like Domain"/>
    <property type="match status" value="1"/>
</dbReference>
<dbReference type="Proteomes" id="UP000070620">
    <property type="component" value="Unassembled WGS sequence"/>
</dbReference>